<evidence type="ECO:0000313" key="3">
    <source>
        <dbReference type="Proteomes" id="UP000753908"/>
    </source>
</evidence>
<feature type="region of interest" description="Disordered" evidence="1">
    <location>
        <begin position="1212"/>
        <end position="1234"/>
    </location>
</feature>
<organism evidence="2 3">
    <name type="scientific">Symplocastrum torsivum CPER-KK1</name>
    <dbReference type="NCBI Taxonomy" id="450513"/>
    <lineage>
        <taxon>Bacteria</taxon>
        <taxon>Bacillati</taxon>
        <taxon>Cyanobacteriota</taxon>
        <taxon>Cyanophyceae</taxon>
        <taxon>Oscillatoriophycideae</taxon>
        <taxon>Oscillatoriales</taxon>
        <taxon>Microcoleaceae</taxon>
        <taxon>Symplocastrum</taxon>
    </lineage>
</organism>
<sequence length="1234" mass="135279">MKLRRKFLEAFLVAATVETLGIVMVAHPARTEPLNLGRENQLNTPEAISAASPEPLPTPTMAPVTGEKAQTSPAVGGEKTSSPQLTPSSSLTQESKGAEEQSSPLQPGTLTSQTQSASTPLATGEVRILTPTPGTVLDIPAATVILQFTEGSEVKLQVNGVAVDPSLIGRTETDKTTKLVTQTWYGVALQEGENTITAQATTNGVTSSPSFVTAQVRGEPTQLRVETVEARIPADGRSTATIQGQLLDANGNRSNRNGVVTLVTNAGEFVGTDYDRDQVGWQVQARQGQFTATLQSHLKAQTVRIRATAGELEAFTQLQFETSLRPSLMSGVINLRLGQRGTDYYGSFRDFLPADGDNSTQLDFSTSVFATGAIGEWLFTGAYNSDRTLNQSCDGVNRLYQDVQFCDSEALLRSADRNYPVYGDSSTVESTTPSQDSLFLRFERSSRIPNADPDYAMWGDYDTEEFATASQQFTATTRQLHGFKGNYNLGNLQVTAFYGDNVEGFQRDTIPPDGTSGYYFLSQRLLVPGSENVFVELEELTRPGTVLERKQLNRGPDYEIDYDRGTLLFRQPFLRTQVSETGEVLVRRIVVTYQYESEGSDNNIYGGRVRYHLSRELNQESWIGATYLNENQGVRDFELYGADAYISLGSDTHLIAEYAHSSNDSEVLGFVEGSAYRFEAQVKIAQGIQGRAYYRDADSGFANNATVSFVPGQRRYGANVTAQVSPTTNVRVQYDHEDNQGIAPRPLNTFEDLFTSRLEPLPGSVVDNSLTTISAGIEQRIGSARLEVDWLHRDREDRLPNSPLSSNSDQLRSRFTLPLTSNLTFLAQNELTLSSDVDTVYPDRTILGLDWAVLPDVHVRLAQQFYTRGQFEGNAITSLEVAGSHDLSENTAITGRYSILGGANEITNQGAVGLNHTFRLTPGLRLNLAYEYVFGDFVGRTAAGTRFFQPYTVGQSAAVLGFGSGDSYSIGIEYTDDPAFHASARYEHRTSSSGSNTVISASATGKISPALTALFRYNQANSSNQVLRGLGDTANLRFGLAYRDPNKDSFNALVRYEYRKNPSIIPETILEGSGTGSREHLLALELLYAPNWRWEFYGKYAIRNSTSYLAEDLVGTSSLSLAQLRASYRLGYSWDLTGEARWINQPSAGYSETGFLLELGYYLTPNLRLSAGYAFGEVDDRDFSGSRSAGGPYFGLTVKLNGLFDGFGHQEIAPPQEQESRVEPVANQSAEKNL</sequence>
<name>A0A951PIQ2_9CYAN</name>
<reference evidence="2" key="2">
    <citation type="journal article" date="2022" name="Microbiol. Resour. Announc.">
        <title>Metagenome Sequencing to Explore Phylogenomics of Terrestrial Cyanobacteria.</title>
        <authorList>
            <person name="Ward R.D."/>
            <person name="Stajich J.E."/>
            <person name="Johansen J.R."/>
            <person name="Huntemann M."/>
            <person name="Clum A."/>
            <person name="Foster B."/>
            <person name="Foster B."/>
            <person name="Roux S."/>
            <person name="Palaniappan K."/>
            <person name="Varghese N."/>
            <person name="Mukherjee S."/>
            <person name="Reddy T.B.K."/>
            <person name="Daum C."/>
            <person name="Copeland A."/>
            <person name="Chen I.A."/>
            <person name="Ivanova N.N."/>
            <person name="Kyrpides N.C."/>
            <person name="Shapiro N."/>
            <person name="Eloe-Fadrosh E.A."/>
            <person name="Pietrasiak N."/>
        </authorList>
    </citation>
    <scope>NUCLEOTIDE SEQUENCE</scope>
    <source>
        <strain evidence="2">CPER-KK1</strain>
    </source>
</reference>
<evidence type="ECO:0000256" key="1">
    <source>
        <dbReference type="SAM" id="MobiDB-lite"/>
    </source>
</evidence>
<dbReference type="AlphaFoldDB" id="A0A951PIQ2"/>
<dbReference type="SUPFAM" id="SSF56935">
    <property type="entry name" value="Porins"/>
    <property type="match status" value="3"/>
</dbReference>
<dbReference type="Gene3D" id="2.60.40.10">
    <property type="entry name" value="Immunoglobulins"/>
    <property type="match status" value="1"/>
</dbReference>
<dbReference type="EMBL" id="JAHHIF010000007">
    <property type="protein sequence ID" value="MBW4544267.1"/>
    <property type="molecule type" value="Genomic_DNA"/>
</dbReference>
<feature type="compositionally biased region" description="Polar residues" evidence="1">
    <location>
        <begin position="100"/>
        <end position="121"/>
    </location>
</feature>
<comment type="caution">
    <text evidence="2">The sequence shown here is derived from an EMBL/GenBank/DDBJ whole genome shotgun (WGS) entry which is preliminary data.</text>
</comment>
<accession>A0A951PIQ2</accession>
<dbReference type="InterPro" id="IPR013783">
    <property type="entry name" value="Ig-like_fold"/>
</dbReference>
<dbReference type="SUPFAM" id="SSF49373">
    <property type="entry name" value="Invasin/intimin cell-adhesion fragments"/>
    <property type="match status" value="1"/>
</dbReference>
<feature type="compositionally biased region" description="Low complexity" evidence="1">
    <location>
        <begin position="80"/>
        <end position="93"/>
    </location>
</feature>
<gene>
    <name evidence="2" type="ORF">KME25_07485</name>
</gene>
<dbReference type="Proteomes" id="UP000753908">
    <property type="component" value="Unassembled WGS sequence"/>
</dbReference>
<keyword evidence="2" id="KW-0675">Receptor</keyword>
<reference evidence="2" key="1">
    <citation type="submission" date="2021-05" db="EMBL/GenBank/DDBJ databases">
        <authorList>
            <person name="Pietrasiak N."/>
            <person name="Ward R."/>
            <person name="Stajich J.E."/>
            <person name="Kurbessoian T."/>
        </authorList>
    </citation>
    <scope>NUCLEOTIDE SEQUENCE</scope>
    <source>
        <strain evidence="2">CPER-KK1</strain>
    </source>
</reference>
<evidence type="ECO:0000313" key="2">
    <source>
        <dbReference type="EMBL" id="MBW4544267.1"/>
    </source>
</evidence>
<feature type="region of interest" description="Disordered" evidence="1">
    <location>
        <begin position="48"/>
        <end position="122"/>
    </location>
</feature>
<proteinExistence type="predicted"/>
<protein>
    <submittedName>
        <fullName evidence="2">TonB-dependent receptor</fullName>
    </submittedName>
</protein>
<dbReference type="InterPro" id="IPR008964">
    <property type="entry name" value="Invasin/intimin_cell_adhesion"/>
</dbReference>